<dbReference type="PANTHER" id="PTHR35450">
    <property type="entry name" value="REVERSE TRANSCRIPTASE DOMAIN-CONTAINING PROTEIN"/>
    <property type="match status" value="1"/>
</dbReference>
<dbReference type="PANTHER" id="PTHR35450:SF2">
    <property type="entry name" value="REVERSE TRANSCRIPTASE DOMAIN-CONTAINING PROTEIN"/>
    <property type="match status" value="1"/>
</dbReference>
<dbReference type="InterPro" id="IPR043502">
    <property type="entry name" value="DNA/RNA_pol_sf"/>
</dbReference>
<evidence type="ECO:0000313" key="4">
    <source>
        <dbReference type="RefSeq" id="XP_030747689.1"/>
    </source>
</evidence>
<dbReference type="GO" id="GO:0071897">
    <property type="term" value="P:DNA biosynthetic process"/>
    <property type="evidence" value="ECO:0007669"/>
    <property type="project" value="UniProtKB-ARBA"/>
</dbReference>
<feature type="region of interest" description="Disordered" evidence="1">
    <location>
        <begin position="213"/>
        <end position="238"/>
    </location>
</feature>
<evidence type="ECO:0000313" key="3">
    <source>
        <dbReference type="Proteomes" id="UP000504635"/>
    </source>
</evidence>
<dbReference type="RefSeq" id="XP_030747689.1">
    <property type="nucleotide sequence ID" value="XM_030891829.1"/>
</dbReference>
<name>A0A6J2XA25_SITOR</name>
<dbReference type="InterPro" id="IPR000477">
    <property type="entry name" value="RT_dom"/>
</dbReference>
<dbReference type="PROSITE" id="PS50878">
    <property type="entry name" value="RT_POL"/>
    <property type="match status" value="1"/>
</dbReference>
<organism evidence="3 4">
    <name type="scientific">Sitophilus oryzae</name>
    <name type="common">Rice weevil</name>
    <name type="synonym">Curculio oryzae</name>
    <dbReference type="NCBI Taxonomy" id="7048"/>
    <lineage>
        <taxon>Eukaryota</taxon>
        <taxon>Metazoa</taxon>
        <taxon>Ecdysozoa</taxon>
        <taxon>Arthropoda</taxon>
        <taxon>Hexapoda</taxon>
        <taxon>Insecta</taxon>
        <taxon>Pterygota</taxon>
        <taxon>Neoptera</taxon>
        <taxon>Endopterygota</taxon>
        <taxon>Coleoptera</taxon>
        <taxon>Polyphaga</taxon>
        <taxon>Cucujiformia</taxon>
        <taxon>Curculionidae</taxon>
        <taxon>Dryophthorinae</taxon>
        <taxon>Sitophilus</taxon>
    </lineage>
</organism>
<dbReference type="AlphaFoldDB" id="A0A6J2XA25"/>
<accession>A0A6J2XA25</accession>
<keyword evidence="3" id="KW-1185">Reference proteome</keyword>
<dbReference type="Proteomes" id="UP000504635">
    <property type="component" value="Unplaced"/>
</dbReference>
<evidence type="ECO:0000259" key="2">
    <source>
        <dbReference type="PROSITE" id="PS50878"/>
    </source>
</evidence>
<proteinExistence type="predicted"/>
<dbReference type="KEGG" id="soy:115876144"/>
<gene>
    <name evidence="4" type="primary">LOC115876144</name>
</gene>
<dbReference type="InParanoid" id="A0A6J2XA25"/>
<protein>
    <submittedName>
        <fullName evidence="4">Uncharacterized protein LOC115876144</fullName>
    </submittedName>
</protein>
<dbReference type="Pfam" id="PF00078">
    <property type="entry name" value="RVT_1"/>
    <property type="match status" value="1"/>
</dbReference>
<dbReference type="SUPFAM" id="SSF56672">
    <property type="entry name" value="DNA/RNA polymerases"/>
    <property type="match status" value="1"/>
</dbReference>
<reference evidence="4" key="1">
    <citation type="submission" date="2025-08" db="UniProtKB">
        <authorList>
            <consortium name="RefSeq"/>
        </authorList>
    </citation>
    <scope>IDENTIFICATION</scope>
    <source>
        <tissue evidence="4">Gonads</tissue>
    </source>
</reference>
<dbReference type="OrthoDB" id="7697409at2759"/>
<feature type="domain" description="Reverse transcriptase" evidence="2">
    <location>
        <begin position="372"/>
        <end position="648"/>
    </location>
</feature>
<sequence length="785" mass="90783">MDLKSMNYKQYTHSEIFQRKQLPAHYTSGNLTASGTPLQFNNEAFIPVDAITTTNTKIEKWKSKALHGKHANQLTQPHIDIAASNAWLTQGISERPRLPRISNKFKAEVIINKLNTVLKKHLEAVENIEEIQDAIYAAAITVLDFNGQKVISPEASQTKHSPLGKPSWAIRLQQQIDNFRAEADIIAEYLNNNTSPKVKAKIEKIRHQLKISRNSQSMRRKLTEHRDTLRQKTKAKGARLGRYNETTKRKQQNQMFIKNENKFYKTLTSTNSPEQLNSVQNNNSDTHFQEYWESIWASNEDADLTAPWLTNVERATQNLTDMPQTTFTDMDVSQALKKAKNWKAPGYDQIHNFWLKKFTASHESLARCFTKALNDPTTLPRHISEGITYLIHKKGDQNNPHNYRPITCLSVFYKLLTAMVNDKIYQHCESNNIFAFEQKGCIRKAMGCKEQLLIDSVIMKKAQAQKRNLHTCYIDYSKAFDSIPHNWLLKILDIYKISDNVKAMLTYIMKSWRITLKLNNKNIGKADIRCGIYQGDSLSPTWFCLALNPLSQLLKNNNAGFRIKMRDRTRYSHLLYVDDLKLYAESKQQLESLLTVTQFSDDIKMNFGLDKCATIEIKKGHVVKTEENFMNIPCLEPDDTYKYFGIQQNLGIPHTNLKKEAMEKYKSRPTKLLNTKLNSKNLTRAINCWAIPTLSYSFGILKWSDTDLDELDKTTRRTLTKFRCLHPNSSIQRLYMPRSEGGRGLLNIKSLCKSQERKMREYFLQHTHPNIQTVVELTKHIHLSI</sequence>
<dbReference type="GeneID" id="115876144"/>
<dbReference type="CDD" id="cd01650">
    <property type="entry name" value="RT_nLTR_like"/>
    <property type="match status" value="1"/>
</dbReference>
<evidence type="ECO:0000256" key="1">
    <source>
        <dbReference type="SAM" id="MobiDB-lite"/>
    </source>
</evidence>